<name>A0A1G6NHB1_9BACT</name>
<dbReference type="InterPro" id="IPR029063">
    <property type="entry name" value="SAM-dependent_MTases_sf"/>
</dbReference>
<dbReference type="RefSeq" id="WP_025392772.1">
    <property type="nucleotide sequence ID" value="NZ_FMYU01000007.1"/>
</dbReference>
<gene>
    <name evidence="3" type="ORF">SAMN05660835_01195</name>
</gene>
<proteinExistence type="predicted"/>
<keyword evidence="1 3" id="KW-0489">Methyltransferase</keyword>
<accession>A0A1G6NHB1</accession>
<protein>
    <submittedName>
        <fullName evidence="3">16S rRNA (Guanine966-N2)-methyltransferase</fullName>
    </submittedName>
</protein>
<dbReference type="SUPFAM" id="SSF53335">
    <property type="entry name" value="S-adenosyl-L-methionine-dependent methyltransferases"/>
    <property type="match status" value="1"/>
</dbReference>
<dbReference type="GO" id="GO:0031167">
    <property type="term" value="P:rRNA methylation"/>
    <property type="evidence" value="ECO:0007669"/>
    <property type="project" value="InterPro"/>
</dbReference>
<dbReference type="Gene3D" id="3.40.50.150">
    <property type="entry name" value="Vaccinia Virus protein VP39"/>
    <property type="match status" value="1"/>
</dbReference>
<dbReference type="PANTHER" id="PTHR43542">
    <property type="entry name" value="METHYLTRANSFERASE"/>
    <property type="match status" value="1"/>
</dbReference>
<keyword evidence="2 3" id="KW-0808">Transferase</keyword>
<evidence type="ECO:0000313" key="4">
    <source>
        <dbReference type="Proteomes" id="UP000199411"/>
    </source>
</evidence>
<dbReference type="OrthoDB" id="9803017at2"/>
<organism evidence="3 4">
    <name type="scientific">Desulfurella multipotens</name>
    <dbReference type="NCBI Taxonomy" id="79269"/>
    <lineage>
        <taxon>Bacteria</taxon>
        <taxon>Pseudomonadati</taxon>
        <taxon>Campylobacterota</taxon>
        <taxon>Desulfurellia</taxon>
        <taxon>Desulfurellales</taxon>
        <taxon>Desulfurellaceae</taxon>
        <taxon>Desulfurella</taxon>
    </lineage>
</organism>
<dbReference type="Proteomes" id="UP000199411">
    <property type="component" value="Unassembled WGS sequence"/>
</dbReference>
<dbReference type="Pfam" id="PF03602">
    <property type="entry name" value="Cons_hypoth95"/>
    <property type="match status" value="1"/>
</dbReference>
<keyword evidence="4" id="KW-1185">Reference proteome</keyword>
<sequence length="168" mass="19370">MRVIAGIYKNRPLEFKKTKQIRPTKQIVKKSFFDTICPIINGAVFVDLFAGNGFIGIEAVSRGAKKVFFVDKDDTFIKKNLQNLNISNDKFEIYQMDVFNFLNLNVVENADIVYMDAPYSLKIDDLVVFLLKKLKKDAIVCVESNKVVENERVFKIKKFGNSILNYLR</sequence>
<dbReference type="AlphaFoldDB" id="A0A1G6NHB1"/>
<dbReference type="GO" id="GO:0008168">
    <property type="term" value="F:methyltransferase activity"/>
    <property type="evidence" value="ECO:0007669"/>
    <property type="project" value="UniProtKB-KW"/>
</dbReference>
<dbReference type="CDD" id="cd02440">
    <property type="entry name" value="AdoMet_MTases"/>
    <property type="match status" value="1"/>
</dbReference>
<dbReference type="InterPro" id="IPR004398">
    <property type="entry name" value="RNA_MeTrfase_RsmD"/>
</dbReference>
<evidence type="ECO:0000313" key="3">
    <source>
        <dbReference type="EMBL" id="SDC66814.1"/>
    </source>
</evidence>
<evidence type="ECO:0000256" key="1">
    <source>
        <dbReference type="ARBA" id="ARBA00022603"/>
    </source>
</evidence>
<dbReference type="EMBL" id="FMYU01000007">
    <property type="protein sequence ID" value="SDC66814.1"/>
    <property type="molecule type" value="Genomic_DNA"/>
</dbReference>
<dbReference type="PIRSF" id="PIRSF004553">
    <property type="entry name" value="CHP00095"/>
    <property type="match status" value="1"/>
</dbReference>
<evidence type="ECO:0000256" key="2">
    <source>
        <dbReference type="ARBA" id="ARBA00022679"/>
    </source>
</evidence>
<dbReference type="PANTHER" id="PTHR43542:SF1">
    <property type="entry name" value="METHYLTRANSFERASE"/>
    <property type="match status" value="1"/>
</dbReference>
<reference evidence="4" key="1">
    <citation type="submission" date="2016-10" db="EMBL/GenBank/DDBJ databases">
        <authorList>
            <person name="Varghese N."/>
            <person name="Submissions S."/>
        </authorList>
    </citation>
    <scope>NUCLEOTIDE SEQUENCE [LARGE SCALE GENOMIC DNA]</scope>
    <source>
        <strain evidence="4">DSM 8415</strain>
    </source>
</reference>